<feature type="region of interest" description="Disordered" evidence="1">
    <location>
        <begin position="42"/>
        <end position="71"/>
    </location>
</feature>
<dbReference type="AlphaFoldDB" id="E9FXV7"/>
<feature type="region of interest" description="Disordered" evidence="1">
    <location>
        <begin position="1"/>
        <end position="20"/>
    </location>
</feature>
<name>E9FXV7_DAPPU</name>
<proteinExistence type="predicted"/>
<reference evidence="2 3" key="1">
    <citation type="journal article" date="2011" name="Science">
        <title>The ecoresponsive genome of Daphnia pulex.</title>
        <authorList>
            <person name="Colbourne J.K."/>
            <person name="Pfrender M.E."/>
            <person name="Gilbert D."/>
            <person name="Thomas W.K."/>
            <person name="Tucker A."/>
            <person name="Oakley T.H."/>
            <person name="Tokishita S."/>
            <person name="Aerts A."/>
            <person name="Arnold G.J."/>
            <person name="Basu M.K."/>
            <person name="Bauer D.J."/>
            <person name="Caceres C.E."/>
            <person name="Carmel L."/>
            <person name="Casola C."/>
            <person name="Choi J.H."/>
            <person name="Detter J.C."/>
            <person name="Dong Q."/>
            <person name="Dusheyko S."/>
            <person name="Eads B.D."/>
            <person name="Frohlich T."/>
            <person name="Geiler-Samerotte K.A."/>
            <person name="Gerlach D."/>
            <person name="Hatcher P."/>
            <person name="Jogdeo S."/>
            <person name="Krijgsveld J."/>
            <person name="Kriventseva E.V."/>
            <person name="Kultz D."/>
            <person name="Laforsch C."/>
            <person name="Lindquist E."/>
            <person name="Lopez J."/>
            <person name="Manak J.R."/>
            <person name="Muller J."/>
            <person name="Pangilinan J."/>
            <person name="Patwardhan R.P."/>
            <person name="Pitluck S."/>
            <person name="Pritham E.J."/>
            <person name="Rechtsteiner A."/>
            <person name="Rho M."/>
            <person name="Rogozin I.B."/>
            <person name="Sakarya O."/>
            <person name="Salamov A."/>
            <person name="Schaack S."/>
            <person name="Shapiro H."/>
            <person name="Shiga Y."/>
            <person name="Skalitzky C."/>
            <person name="Smith Z."/>
            <person name="Souvorov A."/>
            <person name="Sung W."/>
            <person name="Tang Z."/>
            <person name="Tsuchiya D."/>
            <person name="Tu H."/>
            <person name="Vos H."/>
            <person name="Wang M."/>
            <person name="Wolf Y.I."/>
            <person name="Yamagata H."/>
            <person name="Yamada T."/>
            <person name="Ye Y."/>
            <person name="Shaw J.R."/>
            <person name="Andrews J."/>
            <person name="Crease T.J."/>
            <person name="Tang H."/>
            <person name="Lucas S.M."/>
            <person name="Robertson H.M."/>
            <person name="Bork P."/>
            <person name="Koonin E.V."/>
            <person name="Zdobnov E.M."/>
            <person name="Grigoriev I.V."/>
            <person name="Lynch M."/>
            <person name="Boore J.L."/>
        </authorList>
    </citation>
    <scope>NUCLEOTIDE SEQUENCE [LARGE SCALE GENOMIC DNA]</scope>
</reference>
<feature type="compositionally biased region" description="Polar residues" evidence="1">
    <location>
        <begin position="120"/>
        <end position="129"/>
    </location>
</feature>
<feature type="compositionally biased region" description="Polar residues" evidence="1">
    <location>
        <begin position="159"/>
        <end position="184"/>
    </location>
</feature>
<evidence type="ECO:0000313" key="2">
    <source>
        <dbReference type="EMBL" id="EFX88225.1"/>
    </source>
</evidence>
<dbReference type="KEGG" id="dpx:DAPPUDRAFT_96431"/>
<evidence type="ECO:0000256" key="1">
    <source>
        <dbReference type="SAM" id="MobiDB-lite"/>
    </source>
</evidence>
<gene>
    <name evidence="2" type="ORF">DAPPUDRAFT_96431</name>
</gene>
<sequence>MATLHSSSTGVVGASGAAGGRTSVVRAPISASLPSLFARTLPTQSNRQRQSSQQQPASRTTPTTTDLHRGRLVSTECQTEMEDSVQQNVRVENARNETSTVGGGGAVVVLLDPSGRTRSRPVSQLSESGLSGVEEAVTELERGPPRRRRREKRRHRRSSQVPAQPLQQHVQQALHDQTELSVDSLSAAPVSPSNSDHLPDILNAHMPPPYSTLPHNSERCMGMGPIPITALPVPLSVVPMAIGPTAAGGGLLVPPSTTTTPAVVGVPAGGGSTSLLASNSFTLPPAGGRR</sequence>
<dbReference type="InParanoid" id="E9FXV7"/>
<feature type="compositionally biased region" description="Low complexity" evidence="1">
    <location>
        <begin position="42"/>
        <end position="65"/>
    </location>
</feature>
<feature type="compositionally biased region" description="Basic residues" evidence="1">
    <location>
        <begin position="145"/>
        <end position="158"/>
    </location>
</feature>
<evidence type="ECO:0000313" key="3">
    <source>
        <dbReference type="Proteomes" id="UP000000305"/>
    </source>
</evidence>
<protein>
    <submittedName>
        <fullName evidence="2">Uncharacterized protein</fullName>
    </submittedName>
</protein>
<feature type="region of interest" description="Disordered" evidence="1">
    <location>
        <begin position="94"/>
        <end position="205"/>
    </location>
</feature>
<keyword evidence="3" id="KW-1185">Reference proteome</keyword>
<dbReference type="HOGENOM" id="CLU_960632_0_0_1"/>
<dbReference type="Proteomes" id="UP000000305">
    <property type="component" value="Unassembled WGS sequence"/>
</dbReference>
<dbReference type="EMBL" id="GL732526">
    <property type="protein sequence ID" value="EFX88225.1"/>
    <property type="molecule type" value="Genomic_DNA"/>
</dbReference>
<organism evidence="2 3">
    <name type="scientific">Daphnia pulex</name>
    <name type="common">Water flea</name>
    <dbReference type="NCBI Taxonomy" id="6669"/>
    <lineage>
        <taxon>Eukaryota</taxon>
        <taxon>Metazoa</taxon>
        <taxon>Ecdysozoa</taxon>
        <taxon>Arthropoda</taxon>
        <taxon>Crustacea</taxon>
        <taxon>Branchiopoda</taxon>
        <taxon>Diplostraca</taxon>
        <taxon>Cladocera</taxon>
        <taxon>Anomopoda</taxon>
        <taxon>Daphniidae</taxon>
        <taxon>Daphnia</taxon>
    </lineage>
</organism>
<accession>E9FXV7</accession>